<dbReference type="InterPro" id="IPR006034">
    <property type="entry name" value="Asparaginase/glutaminase-like"/>
</dbReference>
<comment type="subunit">
    <text evidence="2">Homotetramer.</text>
</comment>
<feature type="active site" evidence="8">
    <location>
        <position position="32"/>
    </location>
</feature>
<dbReference type="KEGG" id="bif:N288_17165"/>
<dbReference type="InterPro" id="IPR027475">
    <property type="entry name" value="Asparaginase/glutaminase_AS2"/>
</dbReference>
<dbReference type="InterPro" id="IPR037152">
    <property type="entry name" value="L-asparaginase_N_sf"/>
</dbReference>
<dbReference type="PRINTS" id="PR00139">
    <property type="entry name" value="ASNGLNASE"/>
</dbReference>
<dbReference type="GO" id="GO:0004067">
    <property type="term" value="F:asparaginase activity"/>
    <property type="evidence" value="ECO:0007669"/>
    <property type="project" value="UniProtKB-UniRule"/>
</dbReference>
<dbReference type="PIRSF" id="PIRSF001220">
    <property type="entry name" value="L-ASNase_gatD"/>
    <property type="match status" value="1"/>
</dbReference>
<dbReference type="InterPro" id="IPR020827">
    <property type="entry name" value="Asparaginase/glutaminase_AS1"/>
</dbReference>
<evidence type="ECO:0000259" key="10">
    <source>
        <dbReference type="Pfam" id="PF00710"/>
    </source>
</evidence>
<sequence length="343" mass="37158">MNSSLPQHFLQIILEAIEMTKKKILIIHTGGTISMSEDASTGAVVPTEKNPMTDKTNELFELADIIVEEPFHLPSPHITPVEMLVLRDLIDKHYQTGKIDGAVITHGTDTLEETAYFLDLTLQAPIPVIVTGAMRSSNEIGSDGLYNLIASLRVAVSSEAMNKGVLVVLNDEIHTAENCTKTHTSNVSTFQSPQYGPIGIVTKRGVLFHHSPLTKESYQISDVSKKVVLVKAHAGMDSSLLMAIKDLQMDGVVIEALGQGNLPPAAAVGVQSLIEANIPVVLVSRCFNGIAQDVYGYEGGGKQLKELGVIFSNGLNGQKARLKLLIALTLTDEMEHIERLFQV</sequence>
<dbReference type="Proteomes" id="UP000017805">
    <property type="component" value="Chromosome"/>
</dbReference>
<dbReference type="CDD" id="cd08964">
    <property type="entry name" value="L-asparaginase_II"/>
    <property type="match status" value="1"/>
</dbReference>
<organism evidence="12 13">
    <name type="scientific">Bacillus infantis NRRL B-14911</name>
    <dbReference type="NCBI Taxonomy" id="1367477"/>
    <lineage>
        <taxon>Bacteria</taxon>
        <taxon>Bacillati</taxon>
        <taxon>Bacillota</taxon>
        <taxon>Bacilli</taxon>
        <taxon>Bacillales</taxon>
        <taxon>Bacillaceae</taxon>
        <taxon>Bacillus</taxon>
    </lineage>
</organism>
<dbReference type="PROSITE" id="PS00144">
    <property type="entry name" value="ASN_GLN_ASE_1"/>
    <property type="match status" value="1"/>
</dbReference>
<feature type="domain" description="Asparaginase/glutaminase C-terminal" evidence="11">
    <location>
        <begin position="226"/>
        <end position="341"/>
    </location>
</feature>
<feature type="active site" description="O-isoaspartyl threonine intermediate" evidence="6">
    <location>
        <position position="32"/>
    </location>
</feature>
<name>U5LD58_9BACI</name>
<dbReference type="Gene3D" id="3.40.50.40">
    <property type="match status" value="1"/>
</dbReference>
<dbReference type="EC" id="3.5.1.1" evidence="3"/>
<feature type="active site" evidence="9">
    <location>
        <position position="108"/>
    </location>
</feature>
<dbReference type="InterPro" id="IPR027473">
    <property type="entry name" value="L-asparaginase_C"/>
</dbReference>
<dbReference type="Pfam" id="PF00710">
    <property type="entry name" value="Asparaginase"/>
    <property type="match status" value="1"/>
</dbReference>
<evidence type="ECO:0000256" key="7">
    <source>
        <dbReference type="PIRSR" id="PIRSR001220-2"/>
    </source>
</evidence>
<dbReference type="GO" id="GO:0006528">
    <property type="term" value="P:asparagine metabolic process"/>
    <property type="evidence" value="ECO:0007669"/>
    <property type="project" value="InterPro"/>
</dbReference>
<dbReference type="InterPro" id="IPR036152">
    <property type="entry name" value="Asp/glu_Ase-like_sf"/>
</dbReference>
<dbReference type="Pfam" id="PF17763">
    <property type="entry name" value="Asparaginase_C"/>
    <property type="match status" value="1"/>
</dbReference>
<keyword evidence="4" id="KW-0378">Hydrolase</keyword>
<feature type="domain" description="L-asparaginase N-terminal" evidence="10">
    <location>
        <begin position="23"/>
        <end position="212"/>
    </location>
</feature>
<evidence type="ECO:0000256" key="2">
    <source>
        <dbReference type="ARBA" id="ARBA00011881"/>
    </source>
</evidence>
<dbReference type="PROSITE" id="PS51732">
    <property type="entry name" value="ASN_GLN_ASE_3"/>
    <property type="match status" value="1"/>
</dbReference>
<evidence type="ECO:0000256" key="4">
    <source>
        <dbReference type="ARBA" id="ARBA00022801"/>
    </source>
</evidence>
<comment type="similarity">
    <text evidence="1">Belongs to the asparaginase 1 family.</text>
</comment>
<dbReference type="HOGENOM" id="CLU_019134_1_0_9"/>
<dbReference type="SUPFAM" id="SSF53774">
    <property type="entry name" value="Glutaminase/Asparaginase"/>
    <property type="match status" value="1"/>
</dbReference>
<protein>
    <recommendedName>
        <fullName evidence="3">asparaginase</fullName>
        <ecNumber evidence="3">3.5.1.1</ecNumber>
    </recommendedName>
</protein>
<proteinExistence type="inferred from homology"/>
<evidence type="ECO:0000259" key="11">
    <source>
        <dbReference type="Pfam" id="PF17763"/>
    </source>
</evidence>
<dbReference type="FunFam" id="3.40.50.40:FF:000003">
    <property type="entry name" value="L-asparaginase 2"/>
    <property type="match status" value="1"/>
</dbReference>
<feature type="binding site" evidence="7">
    <location>
        <begin position="108"/>
        <end position="109"/>
    </location>
    <ligand>
        <name>substrate</name>
    </ligand>
</feature>
<evidence type="ECO:0000256" key="8">
    <source>
        <dbReference type="PROSITE-ProRule" id="PRU10099"/>
    </source>
</evidence>
<dbReference type="EMBL" id="CP006643">
    <property type="protein sequence ID" value="AGX05318.1"/>
    <property type="molecule type" value="Genomic_DNA"/>
</dbReference>
<reference evidence="12 13" key="1">
    <citation type="submission" date="2013-07" db="EMBL/GenBank/DDBJ databases">
        <title>Complete genome sequence of Bacillus infantis NRRL B-14911 that has potential to induce cardiac disease by antigenic mimicry.</title>
        <authorList>
            <person name="Massilamany C."/>
            <person name="Smith T.P.L."/>
            <person name="Loy J.D."/>
            <person name="Barletta R."/>
            <person name="Reddy J."/>
        </authorList>
    </citation>
    <scope>NUCLEOTIDE SEQUENCE [LARGE SCALE GENOMIC DNA]</scope>
    <source>
        <strain evidence="12 13">NRRL B-14911</strain>
    </source>
</reference>
<dbReference type="PANTHER" id="PTHR11707:SF28">
    <property type="entry name" value="60 KDA LYSOPHOSPHOLIPASE"/>
    <property type="match status" value="1"/>
</dbReference>
<dbReference type="InterPro" id="IPR004550">
    <property type="entry name" value="AsnASE_II"/>
</dbReference>
<dbReference type="SFLD" id="SFLDS00057">
    <property type="entry name" value="Glutaminase/Asparaginase"/>
    <property type="match status" value="1"/>
</dbReference>
<gene>
    <name evidence="12" type="ORF">N288_17165</name>
</gene>
<feature type="binding site" evidence="7">
    <location>
        <position position="75"/>
    </location>
    <ligand>
        <name>substrate</name>
    </ligand>
</feature>
<evidence type="ECO:0000313" key="12">
    <source>
        <dbReference type="EMBL" id="AGX05318.1"/>
    </source>
</evidence>
<evidence type="ECO:0000313" key="13">
    <source>
        <dbReference type="Proteomes" id="UP000017805"/>
    </source>
</evidence>
<dbReference type="InterPro" id="IPR040919">
    <property type="entry name" value="Asparaginase_C"/>
</dbReference>
<dbReference type="PANTHER" id="PTHR11707">
    <property type="entry name" value="L-ASPARAGINASE"/>
    <property type="match status" value="1"/>
</dbReference>
<dbReference type="AlphaFoldDB" id="U5LD58"/>
<dbReference type="PATRIC" id="fig|1367477.3.peg.3419"/>
<keyword evidence="13" id="KW-1185">Reference proteome</keyword>
<dbReference type="PIRSF" id="PIRSF500176">
    <property type="entry name" value="L_ASNase"/>
    <property type="match status" value="1"/>
</dbReference>
<accession>U5LD58</accession>
<evidence type="ECO:0000256" key="6">
    <source>
        <dbReference type="PIRSR" id="PIRSR001220-1"/>
    </source>
</evidence>
<evidence type="ECO:0000256" key="5">
    <source>
        <dbReference type="ARBA" id="ARBA00049366"/>
    </source>
</evidence>
<dbReference type="InterPro" id="IPR027474">
    <property type="entry name" value="L-asparaginase_N"/>
</dbReference>
<dbReference type="FunFam" id="3.40.50.1170:FF:000001">
    <property type="entry name" value="L-asparaginase 2"/>
    <property type="match status" value="1"/>
</dbReference>
<comment type="catalytic activity">
    <reaction evidence="5">
        <text>L-asparagine + H2O = L-aspartate + NH4(+)</text>
        <dbReference type="Rhea" id="RHEA:21016"/>
        <dbReference type="ChEBI" id="CHEBI:15377"/>
        <dbReference type="ChEBI" id="CHEBI:28938"/>
        <dbReference type="ChEBI" id="CHEBI:29991"/>
        <dbReference type="ChEBI" id="CHEBI:58048"/>
        <dbReference type="EC" id="3.5.1.1"/>
    </reaction>
</comment>
<evidence type="ECO:0000256" key="3">
    <source>
        <dbReference type="ARBA" id="ARBA00012920"/>
    </source>
</evidence>
<dbReference type="STRING" id="1367477.N288_17165"/>
<dbReference type="PROSITE" id="PS00917">
    <property type="entry name" value="ASN_GLN_ASE_2"/>
    <property type="match status" value="1"/>
</dbReference>
<evidence type="ECO:0000256" key="1">
    <source>
        <dbReference type="ARBA" id="ARBA00010518"/>
    </source>
</evidence>
<dbReference type="Gene3D" id="3.40.50.1170">
    <property type="entry name" value="L-asparaginase, N-terminal domain"/>
    <property type="match status" value="1"/>
</dbReference>
<evidence type="ECO:0000256" key="9">
    <source>
        <dbReference type="PROSITE-ProRule" id="PRU10100"/>
    </source>
</evidence>
<dbReference type="SMART" id="SM00870">
    <property type="entry name" value="Asparaginase"/>
    <property type="match status" value="1"/>
</dbReference>